<reference evidence="1 2" key="1">
    <citation type="submission" date="2016-03" db="EMBL/GenBank/DDBJ databases">
        <authorList>
            <consortium name="Pathogen Informatics"/>
        </authorList>
    </citation>
    <scope>NUCLEOTIDE SEQUENCE [LARGE SCALE GENOMIC DNA]</scope>
    <source>
        <strain evidence="2">e552</strain>
    </source>
</reference>
<name>A0ABD7L5T1_9ENTR</name>
<protein>
    <recommendedName>
        <fullName evidence="3">Secreted protein</fullName>
    </recommendedName>
</protein>
<sequence>MRPFFPHCSVTLITILLLNSGTRCLSLPDLLRVKLGVKLDVSNVFLILAIQPGSFAGFTLDGTELICSLCALPFSLGLLTQCVGIVPGFSCQLPGQQNLFLRGCVTERLLRIKHGLRSGQITNTASRQLGLVPQFIQLLINRFLSFGVLLSFFLCRRLSALRFRTTCSGSGFYFDRFSGCGCFLNRIPTGARGLLPRFSCKLRGFLLVLFLPVTKAKPTPCSRSLGVHFGFRAQICYLLTGGSGLPSKPANGNSKRIDNQNHPVACPCSLVNIINHGQERVGESGIRLGKSAREFLEFCVH</sequence>
<dbReference type="AlphaFoldDB" id="A0ABD7L5T1"/>
<evidence type="ECO:0000313" key="2">
    <source>
        <dbReference type="Proteomes" id="UP000077295"/>
    </source>
</evidence>
<organism evidence="1 2">
    <name type="scientific">Enterobacter hormaechei</name>
    <dbReference type="NCBI Taxonomy" id="158836"/>
    <lineage>
        <taxon>Bacteria</taxon>
        <taxon>Pseudomonadati</taxon>
        <taxon>Pseudomonadota</taxon>
        <taxon>Gammaproteobacteria</taxon>
        <taxon>Enterobacterales</taxon>
        <taxon>Enterobacteriaceae</taxon>
        <taxon>Enterobacter</taxon>
        <taxon>Enterobacter cloacae complex</taxon>
    </lineage>
</organism>
<dbReference type="Proteomes" id="UP000077295">
    <property type="component" value="Unassembled WGS sequence"/>
</dbReference>
<dbReference type="EMBL" id="FKEV01000029">
    <property type="protein sequence ID" value="SAF30936.1"/>
    <property type="molecule type" value="Genomic_DNA"/>
</dbReference>
<accession>A0ABD7L5T1</accession>
<comment type="caution">
    <text evidence="1">The sequence shown here is derived from an EMBL/GenBank/DDBJ whole genome shotgun (WGS) entry which is preliminary data.</text>
</comment>
<evidence type="ECO:0000313" key="1">
    <source>
        <dbReference type="EMBL" id="SAF30936.1"/>
    </source>
</evidence>
<evidence type="ECO:0008006" key="3">
    <source>
        <dbReference type="Google" id="ProtNLM"/>
    </source>
</evidence>
<proteinExistence type="predicted"/>
<gene>
    <name evidence="1" type="ORF">SAMEA2273187_04736</name>
</gene>